<dbReference type="PANTHER" id="PTHR48100">
    <property type="entry name" value="BROAD-SPECIFICITY PHOSPHATASE YOR283W-RELATED"/>
    <property type="match status" value="1"/>
</dbReference>
<dbReference type="InterPro" id="IPR029033">
    <property type="entry name" value="His_PPase_superfam"/>
</dbReference>
<keyword evidence="4" id="KW-1185">Reference proteome</keyword>
<dbReference type="EC" id="3.1.3.-" evidence="3"/>
<dbReference type="SUPFAM" id="SSF53254">
    <property type="entry name" value="Phosphoglycerate mutase-like"/>
    <property type="match status" value="1"/>
</dbReference>
<feature type="active site" description="Tele-phosphohistidine intermediate" evidence="1">
    <location>
        <position position="9"/>
    </location>
</feature>
<name>A0AA96RHY2_9BACL</name>
<accession>A0AA96RHY2</accession>
<dbReference type="GO" id="GO:0016791">
    <property type="term" value="F:phosphatase activity"/>
    <property type="evidence" value="ECO:0007669"/>
    <property type="project" value="TreeGrafter"/>
</dbReference>
<gene>
    <name evidence="3" type="ORF">MJA45_13755</name>
</gene>
<dbReference type="EMBL" id="CP130318">
    <property type="protein sequence ID" value="WNQ14036.1"/>
    <property type="molecule type" value="Genomic_DNA"/>
</dbReference>
<dbReference type="RefSeq" id="WP_315607818.1">
    <property type="nucleotide sequence ID" value="NZ_CP130318.1"/>
</dbReference>
<feature type="binding site" evidence="2">
    <location>
        <position position="58"/>
    </location>
    <ligand>
        <name>substrate</name>
    </ligand>
</feature>
<evidence type="ECO:0000313" key="3">
    <source>
        <dbReference type="EMBL" id="WNQ14036.1"/>
    </source>
</evidence>
<dbReference type="PANTHER" id="PTHR48100:SF1">
    <property type="entry name" value="HISTIDINE PHOSPHATASE FAMILY PROTEIN-RELATED"/>
    <property type="match status" value="1"/>
</dbReference>
<dbReference type="AlphaFoldDB" id="A0AA96RHY2"/>
<dbReference type="Gene3D" id="3.40.50.1240">
    <property type="entry name" value="Phosphoglycerate mutase-like"/>
    <property type="match status" value="1"/>
</dbReference>
<dbReference type="KEGG" id="paun:MJA45_13755"/>
<feature type="active site" description="Proton donor/acceptor" evidence="1">
    <location>
        <position position="83"/>
    </location>
</feature>
<dbReference type="Pfam" id="PF00300">
    <property type="entry name" value="His_Phos_1"/>
    <property type="match status" value="1"/>
</dbReference>
<dbReference type="GO" id="GO:0005737">
    <property type="term" value="C:cytoplasm"/>
    <property type="evidence" value="ECO:0007669"/>
    <property type="project" value="TreeGrafter"/>
</dbReference>
<dbReference type="InterPro" id="IPR050275">
    <property type="entry name" value="PGM_Phosphatase"/>
</dbReference>
<sequence length="198" mass="22843">MTTITFVRHGITDHNIENRAQGHTQNPLNATGRAQAGLVAKRLAKESWDVFISSDLRRAKETAEIISAEIGKPVDFYDERLREMDRGMIADTIEEERVQRWGEKWHELDMKQETHESMRARGLHFMEDIAARFPGQKILVVTHGYFLGQTLKELMGDETTGEKMRNTSVTTVYLDSSKWCYSLYDCIRHLEEAKDPVL</sequence>
<keyword evidence="3" id="KW-0378">Hydrolase</keyword>
<proteinExistence type="predicted"/>
<evidence type="ECO:0000256" key="2">
    <source>
        <dbReference type="PIRSR" id="PIRSR613078-2"/>
    </source>
</evidence>
<dbReference type="InterPro" id="IPR013078">
    <property type="entry name" value="His_Pase_superF_clade-1"/>
</dbReference>
<dbReference type="CDD" id="cd07067">
    <property type="entry name" value="HP_PGM_like"/>
    <property type="match status" value="1"/>
</dbReference>
<evidence type="ECO:0000256" key="1">
    <source>
        <dbReference type="PIRSR" id="PIRSR613078-1"/>
    </source>
</evidence>
<feature type="binding site" evidence="2">
    <location>
        <begin position="8"/>
        <end position="15"/>
    </location>
    <ligand>
        <name>substrate</name>
    </ligand>
</feature>
<dbReference type="SMART" id="SM00855">
    <property type="entry name" value="PGAM"/>
    <property type="match status" value="1"/>
</dbReference>
<organism evidence="3 4">
    <name type="scientific">Paenibacillus aurantius</name>
    <dbReference type="NCBI Taxonomy" id="2918900"/>
    <lineage>
        <taxon>Bacteria</taxon>
        <taxon>Bacillati</taxon>
        <taxon>Bacillota</taxon>
        <taxon>Bacilli</taxon>
        <taxon>Bacillales</taxon>
        <taxon>Paenibacillaceae</taxon>
        <taxon>Paenibacillus</taxon>
    </lineage>
</organism>
<reference evidence="3 4" key="1">
    <citation type="submission" date="2022-02" db="EMBL/GenBank/DDBJ databases">
        <title>Paenibacillus sp. MBLB1776 Whole Genome Shotgun Sequencing.</title>
        <authorList>
            <person name="Hwang C.Y."/>
            <person name="Cho E.-S."/>
            <person name="Seo M.-J."/>
        </authorList>
    </citation>
    <scope>NUCLEOTIDE SEQUENCE [LARGE SCALE GENOMIC DNA]</scope>
    <source>
        <strain evidence="3 4">MBLB1776</strain>
    </source>
</reference>
<protein>
    <submittedName>
        <fullName evidence="3">Histidine phosphatase family protein</fullName>
        <ecNumber evidence="3">3.1.3.-</ecNumber>
    </submittedName>
</protein>
<evidence type="ECO:0000313" key="4">
    <source>
        <dbReference type="Proteomes" id="UP001305702"/>
    </source>
</evidence>
<dbReference type="Proteomes" id="UP001305702">
    <property type="component" value="Chromosome"/>
</dbReference>